<dbReference type="AlphaFoldDB" id="A0A180GKQ6"/>
<reference evidence="5" key="1">
    <citation type="submission" date="2009-11" db="EMBL/GenBank/DDBJ databases">
        <authorList>
            <consortium name="The Broad Institute Genome Sequencing Platform"/>
            <person name="Ward D."/>
            <person name="Feldgarden M."/>
            <person name="Earl A."/>
            <person name="Young S.K."/>
            <person name="Zeng Q."/>
            <person name="Koehrsen M."/>
            <person name="Alvarado L."/>
            <person name="Berlin A."/>
            <person name="Bochicchio J."/>
            <person name="Borenstein D."/>
            <person name="Chapman S.B."/>
            <person name="Chen Z."/>
            <person name="Engels R."/>
            <person name="Freedman E."/>
            <person name="Gellesch M."/>
            <person name="Goldberg J."/>
            <person name="Griggs A."/>
            <person name="Gujja S."/>
            <person name="Heilman E."/>
            <person name="Heiman D."/>
            <person name="Hepburn T."/>
            <person name="Howarth C."/>
            <person name="Jen D."/>
            <person name="Larson L."/>
            <person name="Lewis B."/>
            <person name="Mehta T."/>
            <person name="Park D."/>
            <person name="Pearson M."/>
            <person name="Roberts A."/>
            <person name="Saif S."/>
            <person name="Shea T."/>
            <person name="Shenoy N."/>
            <person name="Sisk P."/>
            <person name="Stolte C."/>
            <person name="Sykes S."/>
            <person name="Thomson T."/>
            <person name="Walk T."/>
            <person name="White J."/>
            <person name="Yandava C."/>
            <person name="Izard J."/>
            <person name="Baranova O.V."/>
            <person name="Blanton J.M."/>
            <person name="Tanner A.C."/>
            <person name="Dewhirst F.E."/>
            <person name="Haas B."/>
            <person name="Nusbaum C."/>
            <person name="Birren B."/>
        </authorList>
    </citation>
    <scope>NUCLEOTIDE SEQUENCE [LARGE SCALE GENOMIC DNA]</scope>
    <source>
        <strain evidence="5">1-1 BBBD Race 1</strain>
    </source>
</reference>
<dbReference type="OrthoDB" id="2507335at2759"/>
<evidence type="ECO:0000256" key="2">
    <source>
        <dbReference type="PROSITE-ProRule" id="PRU00047"/>
    </source>
</evidence>
<feature type="region of interest" description="Disordered" evidence="3">
    <location>
        <begin position="154"/>
        <end position="173"/>
    </location>
</feature>
<evidence type="ECO:0000313" key="7">
    <source>
        <dbReference type="Proteomes" id="UP000005240"/>
    </source>
</evidence>
<reference evidence="5" key="2">
    <citation type="submission" date="2016-05" db="EMBL/GenBank/DDBJ databases">
        <title>Comparative analysis highlights variable genome content of wheat rusts and divergence of the mating loci.</title>
        <authorList>
            <person name="Cuomo C.A."/>
            <person name="Bakkeren G."/>
            <person name="Szabo L."/>
            <person name="Khalil H."/>
            <person name="Joly D."/>
            <person name="Goldberg J."/>
            <person name="Young S."/>
            <person name="Zeng Q."/>
            <person name="Fellers J."/>
        </authorList>
    </citation>
    <scope>NUCLEOTIDE SEQUENCE [LARGE SCALE GENOMIC DNA]</scope>
    <source>
        <strain evidence="5">1-1 BBBD Race 1</strain>
    </source>
</reference>
<feature type="domain" description="CCHC-type" evidence="4">
    <location>
        <begin position="71"/>
        <end position="87"/>
    </location>
</feature>
<organism evidence="5">
    <name type="scientific">Puccinia triticina (isolate 1-1 / race 1 (BBBD))</name>
    <name type="common">Brown leaf rust fungus</name>
    <dbReference type="NCBI Taxonomy" id="630390"/>
    <lineage>
        <taxon>Eukaryota</taxon>
        <taxon>Fungi</taxon>
        <taxon>Dikarya</taxon>
        <taxon>Basidiomycota</taxon>
        <taxon>Pucciniomycotina</taxon>
        <taxon>Pucciniomycetes</taxon>
        <taxon>Pucciniales</taxon>
        <taxon>Pucciniaceae</taxon>
        <taxon>Puccinia</taxon>
    </lineage>
</organism>
<dbReference type="VEuPathDB" id="FungiDB:PTTG_27320"/>
<dbReference type="Pfam" id="PF00098">
    <property type="entry name" value="zf-CCHC"/>
    <property type="match status" value="1"/>
</dbReference>
<feature type="region of interest" description="Disordered" evidence="3">
    <location>
        <begin position="121"/>
        <end position="142"/>
    </location>
</feature>
<accession>A0A180GKQ6</accession>
<evidence type="ECO:0000256" key="3">
    <source>
        <dbReference type="SAM" id="MobiDB-lite"/>
    </source>
</evidence>
<dbReference type="InterPro" id="IPR036875">
    <property type="entry name" value="Znf_CCHC_sf"/>
</dbReference>
<dbReference type="EMBL" id="ADAS02000051">
    <property type="protein sequence ID" value="OAV93376.1"/>
    <property type="molecule type" value="Genomic_DNA"/>
</dbReference>
<evidence type="ECO:0000256" key="1">
    <source>
        <dbReference type="ARBA" id="ARBA00022664"/>
    </source>
</evidence>
<evidence type="ECO:0000313" key="6">
    <source>
        <dbReference type="EnsemblFungi" id="PTTG_27320-t43_1-p1"/>
    </source>
</evidence>
<proteinExistence type="predicted"/>
<dbReference type="SUPFAM" id="SSF57756">
    <property type="entry name" value="Retrovirus zinc finger-like domains"/>
    <property type="match status" value="1"/>
</dbReference>
<gene>
    <name evidence="5" type="ORF">PTTG_27320</name>
</gene>
<dbReference type="STRING" id="630390.A0A180GKQ6"/>
<protein>
    <submittedName>
        <fullName evidence="6">CCHC-type domain-containing protein</fullName>
    </submittedName>
</protein>
<evidence type="ECO:0000259" key="4">
    <source>
        <dbReference type="PROSITE" id="PS50158"/>
    </source>
</evidence>
<dbReference type="Proteomes" id="UP000005240">
    <property type="component" value="Unassembled WGS sequence"/>
</dbReference>
<feature type="compositionally biased region" description="Polar residues" evidence="3">
    <location>
        <begin position="121"/>
        <end position="140"/>
    </location>
</feature>
<keyword evidence="2" id="KW-0479">Metal-binding</keyword>
<sequence>MKALDICKDQHKHTVELSSDVKQEFVTKAPPTALSTAVVNVDSFDVSAFLADVDEQDWVDALDFYALTAHKCWQCGGENHYARNCPEPQQSTQSNRRFGKPMGTIVGTIYGHLPSGASISSSHFPRTNFKKSQFPPSRNQQHARKLADYYRPRYQNKGRQSQQADPGSSIPAKKGVKAHIVEVNGLPDNLDDLDFHSMALGEDLTRGESVALSGECQAVILCVTVGEVVAG</sequence>
<dbReference type="PROSITE" id="PS50158">
    <property type="entry name" value="ZF_CCHC"/>
    <property type="match status" value="1"/>
</dbReference>
<dbReference type="SMART" id="SM00343">
    <property type="entry name" value="ZnF_C2HC"/>
    <property type="match status" value="1"/>
</dbReference>
<keyword evidence="2" id="KW-0862">Zinc</keyword>
<dbReference type="GO" id="GO:0008270">
    <property type="term" value="F:zinc ion binding"/>
    <property type="evidence" value="ECO:0007669"/>
    <property type="project" value="UniProtKB-KW"/>
</dbReference>
<dbReference type="InterPro" id="IPR001878">
    <property type="entry name" value="Znf_CCHC"/>
</dbReference>
<dbReference type="EnsemblFungi" id="PTTG_27320-t43_1">
    <property type="protein sequence ID" value="PTTG_27320-t43_1-p1"/>
    <property type="gene ID" value="PTTG_27320"/>
</dbReference>
<evidence type="ECO:0000313" key="5">
    <source>
        <dbReference type="EMBL" id="OAV93376.1"/>
    </source>
</evidence>
<feature type="compositionally biased region" description="Polar residues" evidence="3">
    <location>
        <begin position="157"/>
        <end position="166"/>
    </location>
</feature>
<dbReference type="GO" id="GO:0003676">
    <property type="term" value="F:nucleic acid binding"/>
    <property type="evidence" value="ECO:0007669"/>
    <property type="project" value="InterPro"/>
</dbReference>
<name>A0A180GKQ6_PUCT1</name>
<reference evidence="6 7" key="3">
    <citation type="journal article" date="2017" name="G3 (Bethesda)">
        <title>Comparative analysis highlights variable genome content of wheat rusts and divergence of the mating loci.</title>
        <authorList>
            <person name="Cuomo C.A."/>
            <person name="Bakkeren G."/>
            <person name="Khalil H.B."/>
            <person name="Panwar V."/>
            <person name="Joly D."/>
            <person name="Linning R."/>
            <person name="Sakthikumar S."/>
            <person name="Song X."/>
            <person name="Adiconis X."/>
            <person name="Fan L."/>
            <person name="Goldberg J.M."/>
            <person name="Levin J.Z."/>
            <person name="Young S."/>
            <person name="Zeng Q."/>
            <person name="Anikster Y."/>
            <person name="Bruce M."/>
            <person name="Wang M."/>
            <person name="Yin C."/>
            <person name="McCallum B."/>
            <person name="Szabo L.J."/>
            <person name="Hulbert S."/>
            <person name="Chen X."/>
            <person name="Fellers J.P."/>
        </authorList>
    </citation>
    <scope>NUCLEOTIDE SEQUENCE</scope>
    <source>
        <strain evidence="7">Isolate 1-1 / race 1 (BBBD)</strain>
        <strain evidence="6">isolate 1-1 / race 1 (BBBD)</strain>
    </source>
</reference>
<keyword evidence="2" id="KW-0863">Zinc-finger</keyword>
<keyword evidence="7" id="KW-1185">Reference proteome</keyword>
<keyword evidence="1" id="KW-0507">mRNA processing</keyword>
<reference evidence="6" key="4">
    <citation type="submission" date="2025-05" db="UniProtKB">
        <authorList>
            <consortium name="EnsemblFungi"/>
        </authorList>
    </citation>
    <scope>IDENTIFICATION</scope>
    <source>
        <strain evidence="6">isolate 1-1 / race 1 (BBBD)</strain>
    </source>
</reference>
<dbReference type="GO" id="GO:0006397">
    <property type="term" value="P:mRNA processing"/>
    <property type="evidence" value="ECO:0007669"/>
    <property type="project" value="UniProtKB-KW"/>
</dbReference>
<dbReference type="Gene3D" id="4.10.60.10">
    <property type="entry name" value="Zinc finger, CCHC-type"/>
    <property type="match status" value="1"/>
</dbReference>